<organism evidence="7 8">
    <name type="scientific">Hyphobacterium vulgare</name>
    <dbReference type="NCBI Taxonomy" id="1736751"/>
    <lineage>
        <taxon>Bacteria</taxon>
        <taxon>Pseudomonadati</taxon>
        <taxon>Pseudomonadota</taxon>
        <taxon>Alphaproteobacteria</taxon>
        <taxon>Maricaulales</taxon>
        <taxon>Maricaulaceae</taxon>
        <taxon>Hyphobacterium</taxon>
    </lineage>
</organism>
<dbReference type="InterPro" id="IPR006145">
    <property type="entry name" value="PsdUridine_synth_RsuA/RluA"/>
</dbReference>
<dbReference type="SUPFAM" id="SSF55174">
    <property type="entry name" value="Alpha-L RNA-binding motif"/>
    <property type="match status" value="1"/>
</dbReference>
<evidence type="ECO:0000313" key="8">
    <source>
        <dbReference type="Proteomes" id="UP001595379"/>
    </source>
</evidence>
<accession>A0ABV6ZU05</accession>
<dbReference type="RefSeq" id="WP_343163412.1">
    <property type="nucleotide sequence ID" value="NZ_JBHRSV010000001.1"/>
</dbReference>
<evidence type="ECO:0000256" key="3">
    <source>
        <dbReference type="ARBA" id="ARBA00036882"/>
    </source>
</evidence>
<keyword evidence="8" id="KW-1185">Reference proteome</keyword>
<dbReference type="Gene3D" id="3.30.2350.10">
    <property type="entry name" value="Pseudouridine synthase"/>
    <property type="match status" value="1"/>
</dbReference>
<comment type="function">
    <text evidence="5">Responsible for synthesis of pseudouridine from uracil.</text>
</comment>
<dbReference type="EMBL" id="JBHRSV010000001">
    <property type="protein sequence ID" value="MFC2924885.1"/>
    <property type="molecule type" value="Genomic_DNA"/>
</dbReference>
<dbReference type="InterPro" id="IPR006225">
    <property type="entry name" value="PsdUridine_synth_RluC/D"/>
</dbReference>
<evidence type="ECO:0000259" key="6">
    <source>
        <dbReference type="Pfam" id="PF00849"/>
    </source>
</evidence>
<dbReference type="PANTHER" id="PTHR21600:SF44">
    <property type="entry name" value="RIBOSOMAL LARGE SUBUNIT PSEUDOURIDINE SYNTHASE D"/>
    <property type="match status" value="1"/>
</dbReference>
<dbReference type="CDD" id="cd02869">
    <property type="entry name" value="PseudoU_synth_RluA_like"/>
    <property type="match status" value="1"/>
</dbReference>
<name>A0ABV6ZU05_9PROT</name>
<keyword evidence="4" id="KW-0694">RNA-binding</keyword>
<evidence type="ECO:0000256" key="4">
    <source>
        <dbReference type="PROSITE-ProRule" id="PRU00182"/>
    </source>
</evidence>
<comment type="caution">
    <text evidence="7">The sequence shown here is derived from an EMBL/GenBank/DDBJ whole genome shotgun (WGS) entry which is preliminary data.</text>
</comment>
<dbReference type="PROSITE" id="PS01129">
    <property type="entry name" value="PSI_RLU"/>
    <property type="match status" value="1"/>
</dbReference>
<evidence type="ECO:0000256" key="5">
    <source>
        <dbReference type="RuleBase" id="RU362028"/>
    </source>
</evidence>
<evidence type="ECO:0000256" key="2">
    <source>
        <dbReference type="ARBA" id="ARBA00023235"/>
    </source>
</evidence>
<keyword evidence="2 5" id="KW-0413">Isomerase</keyword>
<dbReference type="InterPro" id="IPR050188">
    <property type="entry name" value="RluA_PseudoU_synthase"/>
</dbReference>
<gene>
    <name evidence="7" type="ORF">ACFOOR_02065</name>
</gene>
<dbReference type="EC" id="5.4.99.-" evidence="5"/>
<sequence length="328" mass="36152">MSQVQTVTVGQGDDGARLDRWFKKRFPHVGHGQVQKLLRTGQVRVDGGRAKPDTRLVAGQEVRIPPLPEPTEAKVKDSISREDAAMVRRMVIYEDDDLIAFNKPYGLAVQGGTKTTQHLDRLLTAFGKDDMKPRLVHRLDRDTSGVIVAAKSLDSASRLAKAFQNKAAEKTYWSVVLGVPRPKTGEVKGFIKKSSAGKDGADREVMVPAEHGDPDAQYARTLYTTAGEAGQKASLVVLRPVTGRTHQLRVHMAGIGHAILGDGKYTCDRETPGGLERKLHLHARRLVLPLGKRNLVLEAPLPEHMQRTFERLGFDPDTIDESAIEDLL</sequence>
<comment type="catalytic activity">
    <reaction evidence="5">
        <text>a uridine in RNA = a pseudouridine in RNA</text>
        <dbReference type="Rhea" id="RHEA:48348"/>
        <dbReference type="Rhea" id="RHEA-COMP:12068"/>
        <dbReference type="Rhea" id="RHEA-COMP:12069"/>
        <dbReference type="ChEBI" id="CHEBI:65314"/>
        <dbReference type="ChEBI" id="CHEBI:65315"/>
    </reaction>
</comment>
<dbReference type="SUPFAM" id="SSF55120">
    <property type="entry name" value="Pseudouridine synthase"/>
    <property type="match status" value="1"/>
</dbReference>
<comment type="catalytic activity">
    <reaction evidence="3">
        <text>uridine(1911/1915/1917) in 23S rRNA = pseudouridine(1911/1915/1917) in 23S rRNA</text>
        <dbReference type="Rhea" id="RHEA:42524"/>
        <dbReference type="Rhea" id="RHEA-COMP:10097"/>
        <dbReference type="Rhea" id="RHEA-COMP:10098"/>
        <dbReference type="ChEBI" id="CHEBI:65314"/>
        <dbReference type="ChEBI" id="CHEBI:65315"/>
        <dbReference type="EC" id="5.4.99.23"/>
    </reaction>
</comment>
<evidence type="ECO:0000256" key="1">
    <source>
        <dbReference type="ARBA" id="ARBA00010876"/>
    </source>
</evidence>
<dbReference type="InterPro" id="IPR020103">
    <property type="entry name" value="PsdUridine_synth_cat_dom_sf"/>
</dbReference>
<dbReference type="InterPro" id="IPR036986">
    <property type="entry name" value="S4_RNA-bd_sf"/>
</dbReference>
<comment type="similarity">
    <text evidence="1 5">Belongs to the pseudouridine synthase RluA family.</text>
</comment>
<dbReference type="PROSITE" id="PS50889">
    <property type="entry name" value="S4"/>
    <property type="match status" value="1"/>
</dbReference>
<dbReference type="CDD" id="cd00165">
    <property type="entry name" value="S4"/>
    <property type="match status" value="1"/>
</dbReference>
<feature type="domain" description="Pseudouridine synthase RsuA/RluA-like" evidence="6">
    <location>
        <begin position="97"/>
        <end position="253"/>
    </location>
</feature>
<reference evidence="8" key="1">
    <citation type="journal article" date="2019" name="Int. J. Syst. Evol. Microbiol.">
        <title>The Global Catalogue of Microorganisms (GCM) 10K type strain sequencing project: providing services to taxonomists for standard genome sequencing and annotation.</title>
        <authorList>
            <consortium name="The Broad Institute Genomics Platform"/>
            <consortium name="The Broad Institute Genome Sequencing Center for Infectious Disease"/>
            <person name="Wu L."/>
            <person name="Ma J."/>
        </authorList>
    </citation>
    <scope>NUCLEOTIDE SEQUENCE [LARGE SCALE GENOMIC DNA]</scope>
    <source>
        <strain evidence="8">KCTC 52487</strain>
    </source>
</reference>
<protein>
    <recommendedName>
        <fullName evidence="5">Pseudouridine synthase</fullName>
        <ecNumber evidence="5">5.4.99.-</ecNumber>
    </recommendedName>
</protein>
<evidence type="ECO:0000313" key="7">
    <source>
        <dbReference type="EMBL" id="MFC2924885.1"/>
    </source>
</evidence>
<dbReference type="InterPro" id="IPR006224">
    <property type="entry name" value="PsdUridine_synth_RluA-like_CS"/>
</dbReference>
<dbReference type="NCBIfam" id="TIGR00005">
    <property type="entry name" value="rluA_subfam"/>
    <property type="match status" value="1"/>
</dbReference>
<dbReference type="Pfam" id="PF00849">
    <property type="entry name" value="PseudoU_synth_2"/>
    <property type="match status" value="1"/>
</dbReference>
<dbReference type="Gene3D" id="3.10.290.10">
    <property type="entry name" value="RNA-binding S4 domain"/>
    <property type="match status" value="1"/>
</dbReference>
<proteinExistence type="inferred from homology"/>
<dbReference type="Proteomes" id="UP001595379">
    <property type="component" value="Unassembled WGS sequence"/>
</dbReference>
<dbReference type="PANTHER" id="PTHR21600">
    <property type="entry name" value="MITOCHONDRIAL RNA PSEUDOURIDINE SYNTHASE"/>
    <property type="match status" value="1"/>
</dbReference>